<dbReference type="GO" id="GO:0052657">
    <property type="term" value="F:guanine phosphoribosyltransferase activity"/>
    <property type="evidence" value="ECO:0007669"/>
    <property type="project" value="UniProtKB-ARBA"/>
</dbReference>
<dbReference type="EMBL" id="AP022575">
    <property type="protein sequence ID" value="BBX75893.1"/>
    <property type="molecule type" value="Genomic_DNA"/>
</dbReference>
<evidence type="ECO:0000256" key="5">
    <source>
        <dbReference type="ARBA" id="ARBA00008391"/>
    </source>
</evidence>
<dbReference type="GO" id="GO:0006166">
    <property type="term" value="P:purine ribonucleoside salvage"/>
    <property type="evidence" value="ECO:0007669"/>
    <property type="project" value="UniProtKB-KW"/>
</dbReference>
<protein>
    <recommendedName>
        <fullName evidence="15">Hypoxanthine phosphoribosyltransferase</fullName>
        <ecNumber evidence="15">2.4.2.8</ecNumber>
    </recommendedName>
</protein>
<evidence type="ECO:0000256" key="1">
    <source>
        <dbReference type="ARBA" id="ARBA00001946"/>
    </source>
</evidence>
<evidence type="ECO:0000313" key="17">
    <source>
        <dbReference type="Proteomes" id="UP000467236"/>
    </source>
</evidence>
<dbReference type="InterPro" id="IPR050408">
    <property type="entry name" value="HGPRT"/>
</dbReference>
<proteinExistence type="inferred from homology"/>
<keyword evidence="10 15" id="KW-0660">Purine salvage</keyword>
<dbReference type="GO" id="GO:0032264">
    <property type="term" value="P:IMP salvage"/>
    <property type="evidence" value="ECO:0007669"/>
    <property type="project" value="UniProtKB-UniPathway"/>
</dbReference>
<evidence type="ECO:0000256" key="15">
    <source>
        <dbReference type="RuleBase" id="RU364099"/>
    </source>
</evidence>
<evidence type="ECO:0000256" key="2">
    <source>
        <dbReference type="ARBA" id="ARBA00004496"/>
    </source>
</evidence>
<evidence type="ECO:0000256" key="10">
    <source>
        <dbReference type="ARBA" id="ARBA00022726"/>
    </source>
</evidence>
<dbReference type="Gene3D" id="3.40.50.2020">
    <property type="match status" value="1"/>
</dbReference>
<dbReference type="AlphaFoldDB" id="A0A7I7MWP1"/>
<dbReference type="InterPro" id="IPR005904">
    <property type="entry name" value="Hxn_phspho_trans"/>
</dbReference>
<dbReference type="OrthoDB" id="9802824at2"/>
<comment type="catalytic activity">
    <reaction evidence="13">
        <text>GMP + diphosphate = guanine + 5-phospho-alpha-D-ribose 1-diphosphate</text>
        <dbReference type="Rhea" id="RHEA:25424"/>
        <dbReference type="ChEBI" id="CHEBI:16235"/>
        <dbReference type="ChEBI" id="CHEBI:33019"/>
        <dbReference type="ChEBI" id="CHEBI:58017"/>
        <dbReference type="ChEBI" id="CHEBI:58115"/>
        <dbReference type="EC" id="2.4.2.8"/>
    </reaction>
    <physiologicalReaction direction="right-to-left" evidence="13">
        <dbReference type="Rhea" id="RHEA:25426"/>
    </physiologicalReaction>
</comment>
<accession>A0A7I7MWP1</accession>
<dbReference type="GO" id="GO:0004422">
    <property type="term" value="F:hypoxanthine phosphoribosyltransferase activity"/>
    <property type="evidence" value="ECO:0007669"/>
    <property type="project" value="InterPro"/>
</dbReference>
<dbReference type="GO" id="GO:0000287">
    <property type="term" value="F:magnesium ion binding"/>
    <property type="evidence" value="ECO:0007669"/>
    <property type="project" value="TreeGrafter"/>
</dbReference>
<dbReference type="InterPro" id="IPR029057">
    <property type="entry name" value="PRTase-like"/>
</dbReference>
<dbReference type="PANTHER" id="PTHR43340">
    <property type="entry name" value="HYPOXANTHINE-GUANINE PHOSPHORIBOSYLTRANSFERASE"/>
    <property type="match status" value="1"/>
</dbReference>
<evidence type="ECO:0000256" key="7">
    <source>
        <dbReference type="ARBA" id="ARBA00022676"/>
    </source>
</evidence>
<organism evidence="16 17">
    <name type="scientific">Mycobacterium shinjukuense</name>
    <dbReference type="NCBI Taxonomy" id="398694"/>
    <lineage>
        <taxon>Bacteria</taxon>
        <taxon>Bacillati</taxon>
        <taxon>Actinomycetota</taxon>
        <taxon>Actinomycetes</taxon>
        <taxon>Mycobacteriales</taxon>
        <taxon>Mycobacteriaceae</taxon>
        <taxon>Mycobacterium</taxon>
    </lineage>
</organism>
<dbReference type="NCBIfam" id="TIGR01203">
    <property type="entry name" value="HGPRTase"/>
    <property type="match status" value="1"/>
</dbReference>
<dbReference type="InterPro" id="IPR000836">
    <property type="entry name" value="PRTase_dom"/>
</dbReference>
<comment type="pathway">
    <text evidence="3 15">Purine metabolism; IMP biosynthesis via salvage pathway; IMP from hypoxanthine: step 1/1.</text>
</comment>
<name>A0A7I7MWP1_9MYCO</name>
<evidence type="ECO:0000313" key="16">
    <source>
        <dbReference type="EMBL" id="BBX75893.1"/>
    </source>
</evidence>
<dbReference type="FunFam" id="3.40.50.2020:FF:000006">
    <property type="entry name" value="Hypoxanthine phosphoribosyltransferase"/>
    <property type="match status" value="1"/>
</dbReference>
<reference evidence="16 17" key="1">
    <citation type="journal article" date="2019" name="Emerg. Microbes Infect.">
        <title>Comprehensive subspecies identification of 175 nontuberculous mycobacteria species based on 7547 genomic profiles.</title>
        <authorList>
            <person name="Matsumoto Y."/>
            <person name="Kinjo T."/>
            <person name="Motooka D."/>
            <person name="Nabeya D."/>
            <person name="Jung N."/>
            <person name="Uechi K."/>
            <person name="Horii T."/>
            <person name="Iida T."/>
            <person name="Fujita J."/>
            <person name="Nakamura S."/>
        </authorList>
    </citation>
    <scope>NUCLEOTIDE SEQUENCE [LARGE SCALE GENOMIC DNA]</scope>
    <source>
        <strain evidence="16 17">JCM 14233</strain>
    </source>
</reference>
<dbReference type="RefSeq" id="WP_083051260.1">
    <property type="nucleotide sequence ID" value="NZ_AP022575.1"/>
</dbReference>
<dbReference type="Pfam" id="PF00156">
    <property type="entry name" value="Pribosyltran"/>
    <property type="match status" value="1"/>
</dbReference>
<evidence type="ECO:0000256" key="11">
    <source>
        <dbReference type="ARBA" id="ARBA00022741"/>
    </source>
</evidence>
<keyword evidence="6 15" id="KW-0963">Cytoplasm</keyword>
<dbReference type="Proteomes" id="UP000467236">
    <property type="component" value="Chromosome"/>
</dbReference>
<sequence length="202" mass="22158">MVVAQSSAATTPGEAAELYPGDIKSVLLTKEQIQVRIAELGEQIGNDYRDVVAAGGQDLLLITVLKGAVLFVTDLARAIPLPTQFEFMAVSSYGTSSSSSGVVRILKDLDRDIHDRDVLIVEDVVDSGLTLSWLLRNLSSRHPRSLRVCTLLRKPDALGANVDIAYVGFDIPNDFVVGYGLDYDERYRDLPYIGTLDPRVYQ</sequence>
<keyword evidence="11 15" id="KW-0547">Nucleotide-binding</keyword>
<dbReference type="PANTHER" id="PTHR43340:SF1">
    <property type="entry name" value="HYPOXANTHINE PHOSPHORIBOSYLTRANSFERASE"/>
    <property type="match status" value="1"/>
</dbReference>
<comment type="pathway">
    <text evidence="4">Purine metabolism; GMP biosynthesis via salvage pathway; GMP from guanine: step 1/1.</text>
</comment>
<dbReference type="CDD" id="cd06223">
    <property type="entry name" value="PRTases_typeI"/>
    <property type="match status" value="1"/>
</dbReference>
<evidence type="ECO:0000256" key="4">
    <source>
        <dbReference type="ARBA" id="ARBA00004676"/>
    </source>
</evidence>
<dbReference type="GO" id="GO:0005829">
    <property type="term" value="C:cytosol"/>
    <property type="evidence" value="ECO:0007669"/>
    <property type="project" value="TreeGrafter"/>
</dbReference>
<evidence type="ECO:0000256" key="14">
    <source>
        <dbReference type="ARBA" id="ARBA00049402"/>
    </source>
</evidence>
<keyword evidence="9 15" id="KW-0479">Metal-binding</keyword>
<comment type="subcellular location">
    <subcellularLocation>
        <location evidence="2 15">Cytoplasm</location>
    </subcellularLocation>
</comment>
<dbReference type="GO" id="GO:0046100">
    <property type="term" value="P:hypoxanthine metabolic process"/>
    <property type="evidence" value="ECO:0007669"/>
    <property type="project" value="TreeGrafter"/>
</dbReference>
<dbReference type="UniPathway" id="UPA00591">
    <property type="reaction ID" value="UER00648"/>
</dbReference>
<evidence type="ECO:0000256" key="3">
    <source>
        <dbReference type="ARBA" id="ARBA00004669"/>
    </source>
</evidence>
<keyword evidence="7 15" id="KW-0328">Glycosyltransferase</keyword>
<comment type="similarity">
    <text evidence="5 15">Belongs to the purine/pyrimidine phosphoribosyltransferase family.</text>
</comment>
<comment type="catalytic activity">
    <reaction evidence="14">
        <text>IMP + diphosphate = hypoxanthine + 5-phospho-alpha-D-ribose 1-diphosphate</text>
        <dbReference type="Rhea" id="RHEA:17973"/>
        <dbReference type="ChEBI" id="CHEBI:17368"/>
        <dbReference type="ChEBI" id="CHEBI:33019"/>
        <dbReference type="ChEBI" id="CHEBI:58017"/>
        <dbReference type="ChEBI" id="CHEBI:58053"/>
        <dbReference type="EC" id="2.4.2.8"/>
    </reaction>
    <physiologicalReaction direction="right-to-left" evidence="14">
        <dbReference type="Rhea" id="RHEA:17975"/>
    </physiologicalReaction>
</comment>
<keyword evidence="12 15" id="KW-0460">Magnesium</keyword>
<evidence type="ECO:0000256" key="6">
    <source>
        <dbReference type="ARBA" id="ARBA00022490"/>
    </source>
</evidence>
<dbReference type="KEGG" id="mshj:MSHI_37990"/>
<dbReference type="EC" id="2.4.2.8" evidence="15"/>
<evidence type="ECO:0000256" key="8">
    <source>
        <dbReference type="ARBA" id="ARBA00022679"/>
    </source>
</evidence>
<gene>
    <name evidence="16" type="primary">hpt</name>
    <name evidence="16" type="ORF">MSHI_37990</name>
</gene>
<dbReference type="GO" id="GO:0006178">
    <property type="term" value="P:guanine salvage"/>
    <property type="evidence" value="ECO:0007669"/>
    <property type="project" value="TreeGrafter"/>
</dbReference>
<dbReference type="GO" id="GO:0032263">
    <property type="term" value="P:GMP salvage"/>
    <property type="evidence" value="ECO:0007669"/>
    <property type="project" value="TreeGrafter"/>
</dbReference>
<dbReference type="GO" id="GO:0000166">
    <property type="term" value="F:nucleotide binding"/>
    <property type="evidence" value="ECO:0007669"/>
    <property type="project" value="UniProtKB-KW"/>
</dbReference>
<evidence type="ECO:0000256" key="9">
    <source>
        <dbReference type="ARBA" id="ARBA00022723"/>
    </source>
</evidence>
<keyword evidence="8 15" id="KW-0808">Transferase</keyword>
<evidence type="ECO:0000256" key="13">
    <source>
        <dbReference type="ARBA" id="ARBA00048811"/>
    </source>
</evidence>
<evidence type="ECO:0000256" key="12">
    <source>
        <dbReference type="ARBA" id="ARBA00022842"/>
    </source>
</evidence>
<dbReference type="SUPFAM" id="SSF53271">
    <property type="entry name" value="PRTase-like"/>
    <property type="match status" value="1"/>
</dbReference>
<comment type="cofactor">
    <cofactor evidence="1 15">
        <name>Mg(2+)</name>
        <dbReference type="ChEBI" id="CHEBI:18420"/>
    </cofactor>
</comment>
<keyword evidence="17" id="KW-1185">Reference proteome</keyword>